<accession>A0A0S7YDY2</accession>
<dbReference type="Proteomes" id="UP000051012">
    <property type="component" value="Unassembled WGS sequence"/>
</dbReference>
<dbReference type="CDD" id="cd00840">
    <property type="entry name" value="MPP_Mre11_N"/>
    <property type="match status" value="1"/>
</dbReference>
<proteinExistence type="predicted"/>
<dbReference type="EMBL" id="LJNI01000062">
    <property type="protein sequence ID" value="KPJ72671.1"/>
    <property type="molecule type" value="Genomic_DNA"/>
</dbReference>
<protein>
    <recommendedName>
        <fullName evidence="4">Calcineurin-like phosphoesterase domain-containing protein</fullName>
    </recommendedName>
</protein>
<keyword evidence="1" id="KW-0540">Nuclease</keyword>
<organism evidence="5 6">
    <name type="scientific">candidate division TA06 bacterium DG_78</name>
    <dbReference type="NCBI Taxonomy" id="1703772"/>
    <lineage>
        <taxon>Bacteria</taxon>
        <taxon>Bacteria division TA06</taxon>
    </lineage>
</organism>
<dbReference type="InterPro" id="IPR041796">
    <property type="entry name" value="Mre11_N"/>
</dbReference>
<dbReference type="GO" id="GO:0004527">
    <property type="term" value="F:exonuclease activity"/>
    <property type="evidence" value="ECO:0007669"/>
    <property type="project" value="UniProtKB-KW"/>
</dbReference>
<evidence type="ECO:0000313" key="5">
    <source>
        <dbReference type="EMBL" id="KPJ72671.1"/>
    </source>
</evidence>
<dbReference type="AlphaFoldDB" id="A0A0S7YDY2"/>
<evidence type="ECO:0000256" key="3">
    <source>
        <dbReference type="ARBA" id="ARBA00022839"/>
    </source>
</evidence>
<dbReference type="InterPro" id="IPR050535">
    <property type="entry name" value="DNA_Repair-Maintenance_Comp"/>
</dbReference>
<keyword evidence="2" id="KW-0378">Hydrolase</keyword>
<dbReference type="Pfam" id="PF00149">
    <property type="entry name" value="Metallophos"/>
    <property type="match status" value="1"/>
</dbReference>
<dbReference type="InterPro" id="IPR004843">
    <property type="entry name" value="Calcineurin-like_PHP"/>
</dbReference>
<name>A0A0S7YDY2_UNCT6</name>
<dbReference type="InterPro" id="IPR029052">
    <property type="entry name" value="Metallo-depent_PP-like"/>
</dbReference>
<evidence type="ECO:0000259" key="4">
    <source>
        <dbReference type="Pfam" id="PF00149"/>
    </source>
</evidence>
<reference evidence="5 6" key="1">
    <citation type="journal article" date="2015" name="Microbiome">
        <title>Genomic resolution of linkages in carbon, nitrogen, and sulfur cycling among widespread estuary sediment bacteria.</title>
        <authorList>
            <person name="Baker B.J."/>
            <person name="Lazar C.S."/>
            <person name="Teske A.P."/>
            <person name="Dick G.J."/>
        </authorList>
    </citation>
    <scope>NUCLEOTIDE SEQUENCE [LARGE SCALE GENOMIC DNA]</scope>
    <source>
        <strain evidence="5">DG_78</strain>
    </source>
</reference>
<evidence type="ECO:0000313" key="6">
    <source>
        <dbReference type="Proteomes" id="UP000051012"/>
    </source>
</evidence>
<sequence length="347" mass="40453">MNIIHTADLHLKKATDERIEVLQWLIQKAARLKVDLFIIAGDLFESDTDATILRPDVKKIFEHANTTFLIIPGNHDAKSFSHNYDYGNNVIQLIQTPFEIIERGEIKMCAVPFQEKKFSECVRDIPNDIDILIAHGTLYDESFIFSMLDDEETKYMPIFPANLDNLARYVALGHLHSRNIEKQYGGTKVVYPGSPIALDTKCVNERVFYFLDVDKNKIDIEPIKIDISSFWQLKEFFVFPGIEKEIINNVESYLRGIDNKNIMPTVCIKGFIGEKDKDFNNQINAIKEKYHDKFAELRIDDEEIQSWDKILQNRMVKTFVEKTMKFEDDLRMKIFEIAFPIFHEALK</sequence>
<keyword evidence="3" id="KW-0269">Exonuclease</keyword>
<feature type="domain" description="Calcineurin-like phosphoesterase" evidence="4">
    <location>
        <begin position="1"/>
        <end position="177"/>
    </location>
</feature>
<dbReference type="SUPFAM" id="SSF56300">
    <property type="entry name" value="Metallo-dependent phosphatases"/>
    <property type="match status" value="1"/>
</dbReference>
<gene>
    <name evidence="5" type="ORF">AMJ52_05570</name>
</gene>
<evidence type="ECO:0000256" key="1">
    <source>
        <dbReference type="ARBA" id="ARBA00022722"/>
    </source>
</evidence>
<dbReference type="PANTHER" id="PTHR30337:SF0">
    <property type="entry name" value="NUCLEASE SBCCD SUBUNIT D"/>
    <property type="match status" value="1"/>
</dbReference>
<evidence type="ECO:0000256" key="2">
    <source>
        <dbReference type="ARBA" id="ARBA00022801"/>
    </source>
</evidence>
<dbReference type="Gene3D" id="3.60.21.10">
    <property type="match status" value="1"/>
</dbReference>
<dbReference type="PANTHER" id="PTHR30337">
    <property type="entry name" value="COMPONENT OF ATP-DEPENDENT DSDNA EXONUCLEASE"/>
    <property type="match status" value="1"/>
</dbReference>
<comment type="caution">
    <text evidence="5">The sequence shown here is derived from an EMBL/GenBank/DDBJ whole genome shotgun (WGS) entry which is preliminary data.</text>
</comment>